<proteinExistence type="predicted"/>
<dbReference type="RefSeq" id="WP_170035481.1">
    <property type="nucleotide sequence ID" value="NZ_JABDTL010000001.1"/>
</dbReference>
<reference evidence="1 2" key="1">
    <citation type="submission" date="2020-08" db="EMBL/GenBank/DDBJ databases">
        <title>Genomic Encyclopedia of Type Strains, Phase IV (KMG-IV): sequencing the most valuable type-strain genomes for metagenomic binning, comparative biology and taxonomic classification.</title>
        <authorList>
            <person name="Goeker M."/>
        </authorList>
    </citation>
    <scope>NUCLEOTIDE SEQUENCE [LARGE SCALE GENOMIC DNA]</scope>
    <source>
        <strain evidence="1 2">DSM 29007</strain>
    </source>
</reference>
<dbReference type="Proteomes" id="UP000582837">
    <property type="component" value="Unassembled WGS sequence"/>
</dbReference>
<evidence type="ECO:0000313" key="2">
    <source>
        <dbReference type="Proteomes" id="UP000582837"/>
    </source>
</evidence>
<evidence type="ECO:0000313" key="1">
    <source>
        <dbReference type="EMBL" id="MBB6072798.1"/>
    </source>
</evidence>
<sequence length="77" mass="8501">MMSREVLTGSRGRASGHAVVNVLQNYTGLTHPEAMRMFEQVRAGERVEIDLDDEFAAYDLVSMLTDLGLKAEVADTN</sequence>
<accession>A0A841H495</accession>
<protein>
    <submittedName>
        <fullName evidence="1">Uncharacterized protein</fullName>
    </submittedName>
</protein>
<organism evidence="1 2">
    <name type="scientific">Longimicrobium terrae</name>
    <dbReference type="NCBI Taxonomy" id="1639882"/>
    <lineage>
        <taxon>Bacteria</taxon>
        <taxon>Pseudomonadati</taxon>
        <taxon>Gemmatimonadota</taxon>
        <taxon>Longimicrobiia</taxon>
        <taxon>Longimicrobiales</taxon>
        <taxon>Longimicrobiaceae</taxon>
        <taxon>Longimicrobium</taxon>
    </lineage>
</organism>
<dbReference type="AlphaFoldDB" id="A0A841H495"/>
<keyword evidence="2" id="KW-1185">Reference proteome</keyword>
<gene>
    <name evidence="1" type="ORF">HNQ61_004462</name>
</gene>
<name>A0A841H495_9BACT</name>
<dbReference type="EMBL" id="JACHIA010000018">
    <property type="protein sequence ID" value="MBB6072798.1"/>
    <property type="molecule type" value="Genomic_DNA"/>
</dbReference>
<comment type="caution">
    <text evidence="1">The sequence shown here is derived from an EMBL/GenBank/DDBJ whole genome shotgun (WGS) entry which is preliminary data.</text>
</comment>